<accession>A0ABY1HJV8</accession>
<comment type="caution">
    <text evidence="1">The sequence shown here is derived from an EMBL/GenBank/DDBJ whole genome shotgun (WGS) entry which is preliminary data.</text>
</comment>
<evidence type="ECO:0000313" key="1">
    <source>
        <dbReference type="EMBL" id="SGZ03323.1"/>
    </source>
</evidence>
<sequence length="352" mass="41112">MPIKFNLDIKESDPDIIRYQNLLTVNRFDLKTKKQDLPDSKESSQFNIACFFNLGGYKGYIVYLLKTAKALISHWSDENIAKMMGFLGTVRKHVDDDLLLSVDGATKRYMGLISESKVDFLNLDSNDHILAALPNKEETKDFKESWKSLVDCLVEDYDLNEMLKIRQIKESNKISKNEIAKKHLYSVLSMHVLGAAKKFKETDPIISDFYVDKVKDKRVNMVGRLLMAHYFLTLALGSDKVQTPDDFLWLRNSKGKNISELKTFTRDLYLKNWVYLYNKENPGAISSQKRLILILEDHFTDFDLSDSMLKRLLKKFRTENYYHQMSDDKRENDAYLLDPDLMRQMMARTHII</sequence>
<protein>
    <submittedName>
        <fullName evidence="1">Transposase IS116/IS110/IS902 family protein</fullName>
    </submittedName>
</protein>
<organism evidence="1 2">
    <name type="scientific">Moritella viscosa</name>
    <dbReference type="NCBI Taxonomy" id="80854"/>
    <lineage>
        <taxon>Bacteria</taxon>
        <taxon>Pseudomonadati</taxon>
        <taxon>Pseudomonadota</taxon>
        <taxon>Gammaproteobacteria</taxon>
        <taxon>Alteromonadales</taxon>
        <taxon>Moritellaceae</taxon>
        <taxon>Moritella</taxon>
    </lineage>
</organism>
<gene>
    <name evidence="1" type="ORF">MT2528_4580</name>
</gene>
<keyword evidence="2" id="KW-1185">Reference proteome</keyword>
<dbReference type="RefSeq" id="WP_075470771.1">
    <property type="nucleotide sequence ID" value="NZ_CAWQZC010000070.1"/>
</dbReference>
<reference evidence="1 2" key="1">
    <citation type="submission" date="2016-11" db="EMBL/GenBank/DDBJ databases">
        <authorList>
            <person name="Klemetsen T."/>
        </authorList>
    </citation>
    <scope>NUCLEOTIDE SEQUENCE [LARGE SCALE GENOMIC DNA]</scope>
    <source>
        <strain evidence="1">MT 2528</strain>
    </source>
</reference>
<dbReference type="EMBL" id="FPLJ01000137">
    <property type="protein sequence ID" value="SGZ03323.1"/>
    <property type="molecule type" value="Genomic_DNA"/>
</dbReference>
<dbReference type="Proteomes" id="UP000182660">
    <property type="component" value="Unassembled WGS sequence"/>
</dbReference>
<name>A0ABY1HJV8_9GAMM</name>
<proteinExistence type="predicted"/>
<dbReference type="GeneID" id="61293764"/>
<evidence type="ECO:0000313" key="2">
    <source>
        <dbReference type="Proteomes" id="UP000182660"/>
    </source>
</evidence>